<name>A0A6P8E4J9_PUNGR</name>
<reference evidence="5" key="1">
    <citation type="journal article" date="2020" name="Plant Biotechnol. J.">
        <title>The pomegranate (Punica granatum L.) draft genome dissects genetic divergence between soft- and hard-seeded cultivars.</title>
        <authorList>
            <person name="Luo X."/>
            <person name="Li H."/>
            <person name="Wu Z."/>
            <person name="Yao W."/>
            <person name="Zhao P."/>
            <person name="Cao D."/>
            <person name="Yu H."/>
            <person name="Li K."/>
            <person name="Poudel K."/>
            <person name="Zhao D."/>
            <person name="Zhang F."/>
            <person name="Xia X."/>
            <person name="Chen L."/>
            <person name="Wang Q."/>
            <person name="Jing D."/>
            <person name="Cao S."/>
        </authorList>
    </citation>
    <scope>NUCLEOTIDE SEQUENCE [LARGE SCALE GENOMIC DNA]</scope>
</reference>
<feature type="compositionally biased region" description="Polar residues" evidence="2">
    <location>
        <begin position="601"/>
        <end position="615"/>
    </location>
</feature>
<keyword evidence="3" id="KW-0472">Membrane</keyword>
<reference evidence="6 7" key="2">
    <citation type="submission" date="2025-04" db="UniProtKB">
        <authorList>
            <consortium name="RefSeq"/>
        </authorList>
    </citation>
    <scope>IDENTIFICATION</scope>
    <source>
        <tissue evidence="6 7">Leaf</tissue>
    </source>
</reference>
<dbReference type="InterPro" id="IPR058610">
    <property type="entry name" value="WIT1_2_N"/>
</dbReference>
<dbReference type="SUPFAM" id="SSF57997">
    <property type="entry name" value="Tropomyosin"/>
    <property type="match status" value="1"/>
</dbReference>
<protein>
    <submittedName>
        <fullName evidence="6 7">WPP domain-interacting tail-anchored protein 2 isoform X1</fullName>
    </submittedName>
</protein>
<accession>A0A6P8E4J9</accession>
<feature type="domain" description="WIT1/2 N-terminal helical bundle" evidence="4">
    <location>
        <begin position="32"/>
        <end position="168"/>
    </location>
</feature>
<keyword evidence="3" id="KW-0812">Transmembrane</keyword>
<dbReference type="AlphaFoldDB" id="A0A6P8E4J9"/>
<feature type="region of interest" description="Disordered" evidence="2">
    <location>
        <begin position="589"/>
        <end position="643"/>
    </location>
</feature>
<organism evidence="5 7">
    <name type="scientific">Punica granatum</name>
    <name type="common">Pomegranate</name>
    <dbReference type="NCBI Taxonomy" id="22663"/>
    <lineage>
        <taxon>Eukaryota</taxon>
        <taxon>Viridiplantae</taxon>
        <taxon>Streptophyta</taxon>
        <taxon>Embryophyta</taxon>
        <taxon>Tracheophyta</taxon>
        <taxon>Spermatophyta</taxon>
        <taxon>Magnoliopsida</taxon>
        <taxon>eudicotyledons</taxon>
        <taxon>Gunneridae</taxon>
        <taxon>Pentapetalae</taxon>
        <taxon>rosids</taxon>
        <taxon>malvids</taxon>
        <taxon>Myrtales</taxon>
        <taxon>Lythraceae</taxon>
        <taxon>Punica</taxon>
    </lineage>
</organism>
<dbReference type="GeneID" id="116211276"/>
<feature type="transmembrane region" description="Helical" evidence="3">
    <location>
        <begin position="653"/>
        <end position="674"/>
    </location>
</feature>
<evidence type="ECO:0000313" key="5">
    <source>
        <dbReference type="Proteomes" id="UP000515151"/>
    </source>
</evidence>
<evidence type="ECO:0000256" key="2">
    <source>
        <dbReference type="SAM" id="MobiDB-lite"/>
    </source>
</evidence>
<evidence type="ECO:0000313" key="7">
    <source>
        <dbReference type="RefSeq" id="XP_031401434.1"/>
    </source>
</evidence>
<sequence>MESYAVDHVVESERVPEQVSVSPSQHAPCKLANAVKVLTRLDLDLTNSSDKLSNLHVLLMHLLALDIDLDPTLEGDSKYFSTEFVGKTLELEYLSFYLDAEVREVAHFLDNLPAEIVDAHSKISSCRDVTEVYVLLEEKLHNCEESLKHSQDQISEVNLHLTKLLGDLEAVRYENREKEKDKDLSEDNQLSNIDLKHKMRRGRLPRYVLRMLEKSLAREVALEKKLSGSRRSEEDLKRKLHYTEQVTFHMEEAAEVVWGRFLEAENASEVLMGISKDLLGQHQIVQFNLNSLLQHEANLRSQLEVCLEQLSHKDIAIQKLESISMDYQAKSSEVLSLRERLRKLEELLAELHHELENANGSCEEYEQQLHEMESFMESLKESTEAAESRADAAEVKVTQLTDTNVELAEEVNFLKGSVASKTEKVSMLEKQVRDLEIQLQNMKASSEVGQEQQNMLYTAIWDMEKLIEDLKSKVLKAETKNDTVEEQCVMLSEANSELDEEVSLLRAKIEKLETCLEEANDSKSDRAKEINLRVKVVMDMVMQLAFERERIQKQLCSLAKEKMYLVEKLREAKGYSMVVMSSNGDLEGKERSFSYRDPSDGTISEETMSPPSTRAVQVDDRPLNDPPPPGLEQEPFTSPATSQASNVKARRTILLYISMAFFMALTSVLAAYMYKESILSSFMSLY</sequence>
<gene>
    <name evidence="6 7" type="primary">LOC116211276</name>
</gene>
<dbReference type="Pfam" id="PF26581">
    <property type="entry name" value="WIT1_2_N"/>
    <property type="match status" value="1"/>
</dbReference>
<feature type="compositionally biased region" description="Basic and acidic residues" evidence="2">
    <location>
        <begin position="589"/>
        <end position="599"/>
    </location>
</feature>
<dbReference type="Proteomes" id="UP000515151">
    <property type="component" value="Chromosome 6"/>
</dbReference>
<evidence type="ECO:0000256" key="3">
    <source>
        <dbReference type="SAM" id="Phobius"/>
    </source>
</evidence>
<proteinExistence type="predicted"/>
<evidence type="ECO:0000259" key="4">
    <source>
        <dbReference type="Pfam" id="PF26581"/>
    </source>
</evidence>
<keyword evidence="3" id="KW-1133">Transmembrane helix</keyword>
<keyword evidence="1" id="KW-0175">Coiled coil</keyword>
<evidence type="ECO:0000313" key="6">
    <source>
        <dbReference type="RefSeq" id="XP_031401433.1"/>
    </source>
</evidence>
<keyword evidence="5" id="KW-1185">Reference proteome</keyword>
<dbReference type="PANTHER" id="PTHR35705">
    <property type="entry name" value="WPP DOMAIN-INTERACTING TAIL-ANCHORED PROTEIN 1"/>
    <property type="match status" value="1"/>
</dbReference>
<dbReference type="RefSeq" id="XP_031401433.1">
    <property type="nucleotide sequence ID" value="XM_031545573.1"/>
</dbReference>
<dbReference type="OrthoDB" id="1936068at2759"/>
<dbReference type="PANTHER" id="PTHR35705:SF2">
    <property type="entry name" value="WPP DOMAIN-INTERACTING TAIL-ANCHORED PROTEIN 2"/>
    <property type="match status" value="1"/>
</dbReference>
<dbReference type="Gene3D" id="1.20.5.170">
    <property type="match status" value="1"/>
</dbReference>
<dbReference type="InterPro" id="IPR039976">
    <property type="entry name" value="WIT1/WIT2"/>
</dbReference>
<feature type="coiled-coil region" evidence="1">
    <location>
        <begin position="327"/>
        <end position="522"/>
    </location>
</feature>
<dbReference type="RefSeq" id="XP_031401434.1">
    <property type="nucleotide sequence ID" value="XM_031545574.1"/>
</dbReference>
<evidence type="ECO:0000256" key="1">
    <source>
        <dbReference type="SAM" id="Coils"/>
    </source>
</evidence>